<keyword evidence="2" id="KW-1185">Reference proteome</keyword>
<dbReference type="GO" id="GO:0005783">
    <property type="term" value="C:endoplasmic reticulum"/>
    <property type="evidence" value="ECO:0007669"/>
    <property type="project" value="TreeGrafter"/>
</dbReference>
<organism evidence="1 2">
    <name type="scientific">Gonium pectorale</name>
    <name type="common">Green alga</name>
    <dbReference type="NCBI Taxonomy" id="33097"/>
    <lineage>
        <taxon>Eukaryota</taxon>
        <taxon>Viridiplantae</taxon>
        <taxon>Chlorophyta</taxon>
        <taxon>core chlorophytes</taxon>
        <taxon>Chlorophyceae</taxon>
        <taxon>CS clade</taxon>
        <taxon>Chlamydomonadales</taxon>
        <taxon>Volvocaceae</taxon>
        <taxon>Gonium</taxon>
    </lineage>
</organism>
<dbReference type="Proteomes" id="UP000075714">
    <property type="component" value="Unassembled WGS sequence"/>
</dbReference>
<protein>
    <submittedName>
        <fullName evidence="1">Uncharacterized protein</fullName>
    </submittedName>
</protein>
<reference evidence="2" key="1">
    <citation type="journal article" date="2016" name="Nat. Commun.">
        <title>The Gonium pectorale genome demonstrates co-option of cell cycle regulation during the evolution of multicellularity.</title>
        <authorList>
            <person name="Hanschen E.R."/>
            <person name="Marriage T.N."/>
            <person name="Ferris P.J."/>
            <person name="Hamaji T."/>
            <person name="Toyoda A."/>
            <person name="Fujiyama A."/>
            <person name="Neme R."/>
            <person name="Noguchi H."/>
            <person name="Minakuchi Y."/>
            <person name="Suzuki M."/>
            <person name="Kawai-Toyooka H."/>
            <person name="Smith D.R."/>
            <person name="Sparks H."/>
            <person name="Anderson J."/>
            <person name="Bakaric R."/>
            <person name="Luria V."/>
            <person name="Karger A."/>
            <person name="Kirschner M.W."/>
            <person name="Durand P.M."/>
            <person name="Michod R.E."/>
            <person name="Nozaki H."/>
            <person name="Olson B.J."/>
        </authorList>
    </citation>
    <scope>NUCLEOTIDE SEQUENCE [LARGE SCALE GENOMIC DNA]</scope>
    <source>
        <strain evidence="2">NIES-2863</strain>
    </source>
</reference>
<dbReference type="GO" id="GO:0046513">
    <property type="term" value="P:ceramide biosynthetic process"/>
    <property type="evidence" value="ECO:0007669"/>
    <property type="project" value="TreeGrafter"/>
</dbReference>
<dbReference type="PANTHER" id="PTHR12393:SF6">
    <property type="entry name" value="SPHINGOMYELIN PHOSPHODIESTERASE 2"/>
    <property type="match status" value="1"/>
</dbReference>
<proteinExistence type="predicted"/>
<dbReference type="PANTHER" id="PTHR12393">
    <property type="entry name" value="SPHINGOMYELIN PHOSPHODIESTERASE RELATED"/>
    <property type="match status" value="1"/>
</dbReference>
<sequence length="468" mass="50646">MGVFPQLPPELIELIVRRLHPIEVATSFRLVNMAAATQFRGPEHSVIRLSQPVPPHAFAAHWLAPGATRGLTYKQRKQLLCLTAASGVVANLEVAMRAVGLPLPPEAFEAAAASGSLAACQWLRERIPSHHSSEGQGSQLLGAGIQAAARAGHRPICEWLLRSWQPPASTGVEAAGAAMAGGHLELADWLLERFGWLVRSQPHQWQPFLIVSMLEGCDLAALECRAEGDYNHHLRFHLLVFKDKALAAAAGSPTPDWAAKVEWLQLEGWLQYPAERVAALPDGAEALTRLIWLRGRGCRFNQDVVLSAARAGNLAALRYLLAVVLRHLDVRPVEAACRGGHLTALRVLHAAGWGMGAWHAARCAAEAGHLHVVAWLVEALGEQAVQLDAWLFAAAAESGSVELMAWLRERGCPWDESALRRRAEADRAFAAACRNADLATLRCLRRLGVPWGSFRGRAGLAVTSVSAA</sequence>
<dbReference type="GO" id="GO:0071944">
    <property type="term" value="C:cell periphery"/>
    <property type="evidence" value="ECO:0007669"/>
    <property type="project" value="TreeGrafter"/>
</dbReference>
<comment type="caution">
    <text evidence="1">The sequence shown here is derived from an EMBL/GenBank/DDBJ whole genome shotgun (WGS) entry which is preliminary data.</text>
</comment>
<dbReference type="GO" id="GO:0016020">
    <property type="term" value="C:membrane"/>
    <property type="evidence" value="ECO:0007669"/>
    <property type="project" value="TreeGrafter"/>
</dbReference>
<accession>A0A150GIS0</accession>
<dbReference type="EMBL" id="LSYV01000021">
    <property type="protein sequence ID" value="KXZ49605.1"/>
    <property type="molecule type" value="Genomic_DNA"/>
</dbReference>
<dbReference type="InterPro" id="IPR036770">
    <property type="entry name" value="Ankyrin_rpt-contain_sf"/>
</dbReference>
<dbReference type="GO" id="GO:0004620">
    <property type="term" value="F:phospholipase activity"/>
    <property type="evidence" value="ECO:0007669"/>
    <property type="project" value="TreeGrafter"/>
</dbReference>
<dbReference type="SUPFAM" id="SSF48403">
    <property type="entry name" value="Ankyrin repeat"/>
    <property type="match status" value="1"/>
</dbReference>
<dbReference type="GO" id="GO:0030149">
    <property type="term" value="P:sphingolipid catabolic process"/>
    <property type="evidence" value="ECO:0007669"/>
    <property type="project" value="TreeGrafter"/>
</dbReference>
<gene>
    <name evidence="1" type="ORF">GPECTOR_20g461</name>
</gene>
<dbReference type="Gene3D" id="1.25.40.20">
    <property type="entry name" value="Ankyrin repeat-containing domain"/>
    <property type="match status" value="1"/>
</dbReference>
<name>A0A150GIS0_GONPE</name>
<dbReference type="AlphaFoldDB" id="A0A150GIS0"/>
<evidence type="ECO:0000313" key="1">
    <source>
        <dbReference type="EMBL" id="KXZ49605.1"/>
    </source>
</evidence>
<evidence type="ECO:0000313" key="2">
    <source>
        <dbReference type="Proteomes" id="UP000075714"/>
    </source>
</evidence>